<name>A0A4C1Y626_EUMVA</name>
<reference evidence="2 3" key="1">
    <citation type="journal article" date="2019" name="Commun. Biol.">
        <title>The bagworm genome reveals a unique fibroin gene that provides high tensile strength.</title>
        <authorList>
            <person name="Kono N."/>
            <person name="Nakamura H."/>
            <person name="Ohtoshi R."/>
            <person name="Tomita M."/>
            <person name="Numata K."/>
            <person name="Arakawa K."/>
        </authorList>
    </citation>
    <scope>NUCLEOTIDE SEQUENCE [LARGE SCALE GENOMIC DNA]</scope>
</reference>
<feature type="compositionally biased region" description="Low complexity" evidence="1">
    <location>
        <begin position="51"/>
        <end position="64"/>
    </location>
</feature>
<keyword evidence="3" id="KW-1185">Reference proteome</keyword>
<accession>A0A4C1Y626</accession>
<dbReference type="EMBL" id="BGZK01001092">
    <property type="protein sequence ID" value="GBP70960.1"/>
    <property type="molecule type" value="Genomic_DNA"/>
</dbReference>
<dbReference type="AlphaFoldDB" id="A0A4C1Y626"/>
<evidence type="ECO:0000256" key="1">
    <source>
        <dbReference type="SAM" id="MobiDB-lite"/>
    </source>
</evidence>
<organism evidence="2 3">
    <name type="scientific">Eumeta variegata</name>
    <name type="common">Bagworm moth</name>
    <name type="synonym">Eumeta japonica</name>
    <dbReference type="NCBI Taxonomy" id="151549"/>
    <lineage>
        <taxon>Eukaryota</taxon>
        <taxon>Metazoa</taxon>
        <taxon>Ecdysozoa</taxon>
        <taxon>Arthropoda</taxon>
        <taxon>Hexapoda</taxon>
        <taxon>Insecta</taxon>
        <taxon>Pterygota</taxon>
        <taxon>Neoptera</taxon>
        <taxon>Endopterygota</taxon>
        <taxon>Lepidoptera</taxon>
        <taxon>Glossata</taxon>
        <taxon>Ditrysia</taxon>
        <taxon>Tineoidea</taxon>
        <taxon>Psychidae</taxon>
        <taxon>Oiketicinae</taxon>
        <taxon>Eumeta</taxon>
    </lineage>
</organism>
<gene>
    <name evidence="2" type="ORF">EVAR_48968_1</name>
</gene>
<feature type="compositionally biased region" description="Basic residues" evidence="1">
    <location>
        <begin position="101"/>
        <end position="111"/>
    </location>
</feature>
<sequence length="165" mass="17751">MSCTKKRIIGVGYYPIVTDTGENAIYSISSEKDIAIPANSINDFVTAAASTMSRSGSPSPSVISGKRSASAQSSNASTDQSDSTVRSSDSEEDDRFTTVVNKKRSKRPRQRHSADNNSPSMDIDIQPAAPTTFTKSPASPDFSVTPCSPQSGHCRRTSDQWNLLR</sequence>
<protein>
    <submittedName>
        <fullName evidence="2">Uncharacterized protein</fullName>
    </submittedName>
</protein>
<comment type="caution">
    <text evidence="2">The sequence shown here is derived from an EMBL/GenBank/DDBJ whole genome shotgun (WGS) entry which is preliminary data.</text>
</comment>
<feature type="region of interest" description="Disordered" evidence="1">
    <location>
        <begin position="51"/>
        <end position="165"/>
    </location>
</feature>
<proteinExistence type="predicted"/>
<evidence type="ECO:0000313" key="3">
    <source>
        <dbReference type="Proteomes" id="UP000299102"/>
    </source>
</evidence>
<evidence type="ECO:0000313" key="2">
    <source>
        <dbReference type="EMBL" id="GBP70960.1"/>
    </source>
</evidence>
<feature type="compositionally biased region" description="Polar residues" evidence="1">
    <location>
        <begin position="67"/>
        <end position="87"/>
    </location>
</feature>
<dbReference type="Proteomes" id="UP000299102">
    <property type="component" value="Unassembled WGS sequence"/>
</dbReference>